<dbReference type="PANTHER" id="PTHR30349:SF94">
    <property type="entry name" value="INTEGRASE_RECOMBINASE HI_1414-RELATED"/>
    <property type="match status" value="1"/>
</dbReference>
<protein>
    <submittedName>
        <fullName evidence="7">Site-specific integrase</fullName>
    </submittedName>
</protein>
<dbReference type="InterPro" id="IPR002104">
    <property type="entry name" value="Integrase_catalytic"/>
</dbReference>
<evidence type="ECO:0000313" key="7">
    <source>
        <dbReference type="EMBL" id="UNM96759.1"/>
    </source>
</evidence>
<dbReference type="InterPro" id="IPR044068">
    <property type="entry name" value="CB"/>
</dbReference>
<sequence length="376" mass="43988">MFPPFFPPIFIFQELLFFKMAYFRKRSNGWRAEIDITTNEGRFRDSRTYPTKAEAFAWAVRREKEIRQGQTESLDTSKTLKEALERYLAEVTPGKRSEKSEKLRINFFLKCEALNISARLSALSPSVFNNYIEFRLKSVKPATVNKEMSILRGVIKAAIKWRWIEHNPFDGVDKLKEPAPRNRRISDLEISRILDALGYDEHGELDEARKRLGLIFLFAIETGMRLGEICNLDWNNIHLRHRYLKIETSKNGDARDIPLSSRAVELLERIKPYSRSLIHERTIIDECENEFTYTAQPVFFKDFDESSDRTSALFARYIKTTGIKDLRFHDTRHEACTRLARKIDVLDLAKMIGHRDLKSLMFYYNPTATEIADRLG</sequence>
<organism evidence="7 8">
    <name type="scientific">Ignatzschineria rhizosphaerae</name>
    <dbReference type="NCBI Taxonomy" id="2923279"/>
    <lineage>
        <taxon>Bacteria</taxon>
        <taxon>Pseudomonadati</taxon>
        <taxon>Pseudomonadota</taxon>
        <taxon>Gammaproteobacteria</taxon>
        <taxon>Cardiobacteriales</taxon>
        <taxon>Ignatzschineriaceae</taxon>
        <taxon>Ignatzschineria</taxon>
    </lineage>
</organism>
<evidence type="ECO:0000256" key="3">
    <source>
        <dbReference type="ARBA" id="ARBA00023172"/>
    </source>
</evidence>
<dbReference type="Pfam" id="PF00589">
    <property type="entry name" value="Phage_integrase"/>
    <property type="match status" value="1"/>
</dbReference>
<dbReference type="Gene3D" id="1.10.150.130">
    <property type="match status" value="1"/>
</dbReference>
<keyword evidence="2 4" id="KW-0238">DNA-binding</keyword>
<dbReference type="Gene3D" id="1.10.443.10">
    <property type="entry name" value="Intergrase catalytic core"/>
    <property type="match status" value="1"/>
</dbReference>
<dbReference type="Pfam" id="PF13102">
    <property type="entry name" value="Phage_int_SAM_5"/>
    <property type="match status" value="1"/>
</dbReference>
<evidence type="ECO:0000256" key="2">
    <source>
        <dbReference type="ARBA" id="ARBA00023125"/>
    </source>
</evidence>
<dbReference type="RefSeq" id="WP_242150950.1">
    <property type="nucleotide sequence ID" value="NZ_CP093379.1"/>
</dbReference>
<dbReference type="PANTHER" id="PTHR30349">
    <property type="entry name" value="PHAGE INTEGRASE-RELATED"/>
    <property type="match status" value="1"/>
</dbReference>
<reference evidence="7 8" key="1">
    <citation type="submission" date="2022-03" db="EMBL/GenBank/DDBJ databases">
        <title>Ignatzschineria rhizosphaerae HR5S32.</title>
        <authorList>
            <person name="Sun J.Q."/>
            <person name="Feng J.Y."/>
        </authorList>
    </citation>
    <scope>NUCLEOTIDE SEQUENCE [LARGE SCALE GENOMIC DNA]</scope>
    <source>
        <strain evidence="7 8">HR5S32</strain>
    </source>
</reference>
<dbReference type="InterPro" id="IPR013762">
    <property type="entry name" value="Integrase-like_cat_sf"/>
</dbReference>
<keyword evidence="1" id="KW-0229">DNA integration</keyword>
<dbReference type="SUPFAM" id="SSF56349">
    <property type="entry name" value="DNA breaking-rejoining enzymes"/>
    <property type="match status" value="1"/>
</dbReference>
<dbReference type="CDD" id="cd00796">
    <property type="entry name" value="INT_Rci_Hp1_C"/>
    <property type="match status" value="1"/>
</dbReference>
<dbReference type="PROSITE" id="PS51900">
    <property type="entry name" value="CB"/>
    <property type="match status" value="1"/>
</dbReference>
<keyword evidence="8" id="KW-1185">Reference proteome</keyword>
<evidence type="ECO:0000256" key="1">
    <source>
        <dbReference type="ARBA" id="ARBA00022908"/>
    </source>
</evidence>
<dbReference type="EMBL" id="CP093379">
    <property type="protein sequence ID" value="UNM96759.1"/>
    <property type="molecule type" value="Genomic_DNA"/>
</dbReference>
<evidence type="ECO:0000256" key="4">
    <source>
        <dbReference type="PROSITE-ProRule" id="PRU01248"/>
    </source>
</evidence>
<feature type="domain" description="Tyr recombinase" evidence="5">
    <location>
        <begin position="180"/>
        <end position="376"/>
    </location>
</feature>
<name>A0ABY3X1L1_9GAMM</name>
<dbReference type="InterPro" id="IPR011010">
    <property type="entry name" value="DNA_brk_join_enz"/>
</dbReference>
<evidence type="ECO:0000259" key="5">
    <source>
        <dbReference type="PROSITE" id="PS51898"/>
    </source>
</evidence>
<evidence type="ECO:0000313" key="8">
    <source>
        <dbReference type="Proteomes" id="UP000829542"/>
    </source>
</evidence>
<keyword evidence="3" id="KW-0233">DNA recombination</keyword>
<dbReference type="InterPro" id="IPR010998">
    <property type="entry name" value="Integrase_recombinase_N"/>
</dbReference>
<accession>A0ABY3X1L1</accession>
<evidence type="ECO:0000259" key="6">
    <source>
        <dbReference type="PROSITE" id="PS51900"/>
    </source>
</evidence>
<proteinExistence type="predicted"/>
<gene>
    <name evidence="7" type="ORF">MMG00_02570</name>
</gene>
<dbReference type="PROSITE" id="PS51898">
    <property type="entry name" value="TYR_RECOMBINASE"/>
    <property type="match status" value="1"/>
</dbReference>
<dbReference type="InterPro" id="IPR025269">
    <property type="entry name" value="SAM-like_dom"/>
</dbReference>
<feature type="domain" description="Core-binding (CB)" evidence="6">
    <location>
        <begin position="78"/>
        <end position="159"/>
    </location>
</feature>
<dbReference type="InterPro" id="IPR050090">
    <property type="entry name" value="Tyrosine_recombinase_XerCD"/>
</dbReference>
<dbReference type="Proteomes" id="UP000829542">
    <property type="component" value="Chromosome"/>
</dbReference>